<organism evidence="15 16">
    <name type="scientific">Caulobacter henricii</name>
    <dbReference type="NCBI Taxonomy" id="69395"/>
    <lineage>
        <taxon>Bacteria</taxon>
        <taxon>Pseudomonadati</taxon>
        <taxon>Pseudomonadota</taxon>
        <taxon>Alphaproteobacteria</taxon>
        <taxon>Caulobacterales</taxon>
        <taxon>Caulobacteraceae</taxon>
        <taxon>Caulobacter</taxon>
    </lineage>
</organism>
<evidence type="ECO:0000256" key="9">
    <source>
        <dbReference type="ARBA" id="ARBA00023136"/>
    </source>
</evidence>
<feature type="chain" id="PRO_5006014217" evidence="12">
    <location>
        <begin position="28"/>
        <end position="804"/>
    </location>
</feature>
<evidence type="ECO:0000256" key="2">
    <source>
        <dbReference type="ARBA" id="ARBA00022448"/>
    </source>
</evidence>
<dbReference type="InterPro" id="IPR012910">
    <property type="entry name" value="Plug_dom"/>
</dbReference>
<dbReference type="Gene3D" id="2.40.170.20">
    <property type="entry name" value="TonB-dependent receptor, beta-barrel domain"/>
    <property type="match status" value="1"/>
</dbReference>
<keyword evidence="5" id="KW-0812">Transmembrane</keyword>
<feature type="signal peptide" evidence="12">
    <location>
        <begin position="1"/>
        <end position="27"/>
    </location>
</feature>
<evidence type="ECO:0000313" key="15">
    <source>
        <dbReference type="EMBL" id="ALL14794.1"/>
    </source>
</evidence>
<dbReference type="STRING" id="69395.AQ619_16290"/>
<dbReference type="KEGG" id="chq:AQ619_16290"/>
<keyword evidence="15" id="KW-0675">Receptor</keyword>
<dbReference type="Proteomes" id="UP000056905">
    <property type="component" value="Chromosome"/>
</dbReference>
<dbReference type="Pfam" id="PF00593">
    <property type="entry name" value="TonB_dep_Rec_b-barrel"/>
    <property type="match status" value="1"/>
</dbReference>
<dbReference type="InterPro" id="IPR000531">
    <property type="entry name" value="Beta-barrel_TonB"/>
</dbReference>
<dbReference type="GO" id="GO:0009279">
    <property type="term" value="C:cell outer membrane"/>
    <property type="evidence" value="ECO:0007669"/>
    <property type="project" value="UniProtKB-SubCell"/>
</dbReference>
<keyword evidence="8 11" id="KW-0798">TonB box</keyword>
<accession>A0A0N7JHZ8</accession>
<reference evidence="15 16" key="1">
    <citation type="submission" date="2015-10" db="EMBL/GenBank/DDBJ databases">
        <title>Conservation of the essential genome among Caulobacter and Brevundimonas species.</title>
        <authorList>
            <person name="Scott D."/>
            <person name="Ely B."/>
        </authorList>
    </citation>
    <scope>NUCLEOTIDE SEQUENCE [LARGE SCALE GENOMIC DNA]</scope>
    <source>
        <strain evidence="15 16">CB4</strain>
    </source>
</reference>
<keyword evidence="3" id="KW-1134">Transmembrane beta strand</keyword>
<dbReference type="Pfam" id="PF07715">
    <property type="entry name" value="Plug"/>
    <property type="match status" value="1"/>
</dbReference>
<evidence type="ECO:0000256" key="1">
    <source>
        <dbReference type="ARBA" id="ARBA00004571"/>
    </source>
</evidence>
<feature type="domain" description="TonB-dependent receptor plug" evidence="14">
    <location>
        <begin position="143"/>
        <end position="249"/>
    </location>
</feature>
<dbReference type="PANTHER" id="PTHR32552">
    <property type="entry name" value="FERRICHROME IRON RECEPTOR-RELATED"/>
    <property type="match status" value="1"/>
</dbReference>
<keyword evidence="6" id="KW-0408">Iron</keyword>
<evidence type="ECO:0000259" key="14">
    <source>
        <dbReference type="Pfam" id="PF07715"/>
    </source>
</evidence>
<evidence type="ECO:0000256" key="12">
    <source>
        <dbReference type="SAM" id="SignalP"/>
    </source>
</evidence>
<comment type="subcellular location">
    <subcellularLocation>
        <location evidence="1">Cell outer membrane</location>
        <topology evidence="1">Multi-pass membrane protein</topology>
    </subcellularLocation>
</comment>
<sequence length="804" mass="85201">MRSDAWRRWVLVPTATCAIGFCATASAAEQTFLFDIPRKPLKAALIDLAIQGGVSISTQAASSCAADSRLLRGRYSLKAGLEVLLAGTGCGFRMIDAHAVQIVRLPPSRVVVERPSATPSGEPYQGLPELVVLATRRPTPADRLAYAVSALGGSTIAGQGLRDVGDLAMAVPSMTVTNLGAGRNKIMLRGLSDGPLTGRTQAMVGLYLDDTRLTYNAPDPDLLLIDMAQVEVLRGPQGALYGAGSLGGILHLVTEPPNPTGFDSWVSGSAATTKGGAASGLASGLVNLPLFQGQGAVRVLAYSDIQGGYVDDAGLGLKNVNRTVRSGARLLLRLDLDERWTLTAGAVGQAINAEDTQYALASEAPYTRRNQIREPHDNDFVEVHLGLRGDLEGVEARWTVSAVRHDITSRYDASSAPPVSLPPGPAAFDDQNLIQGQVMEGSLASLVDGQIQWLAGVFLARTRQDNDLALTRLAAPAMPVFAEARRDALDEAALFGEAVLPLGPSFSATLGGRLFLSRTRVVSVVSSPARPPSVFDGKLSRSGFAPKIVLTYALSPHALVYAQAAEGYRAAGFNTSGPPGQVFTGDGGQPRRVYRGDELWSLELGARLSALDGRARLHAALFQTTWKDIQSDQLLPSGLAFTANIGDGRNLGLELEGTYQVGRLKLGGSFLINGPELENANPAFPARSDQSLAGVPGRSGGITAHYDWSLSDEVNLELDARYAYVGHSRLTFDAATAPTMGSYGSGRLALGLAAPRWRLTAALDNPANARGDTFAYGNPFTLRRTHQITPPRPRTLSLTLRVDR</sequence>
<proteinExistence type="inferred from homology"/>
<keyword evidence="4" id="KW-0410">Iron transport</keyword>
<evidence type="ECO:0000256" key="3">
    <source>
        <dbReference type="ARBA" id="ARBA00022452"/>
    </source>
</evidence>
<evidence type="ECO:0000313" key="16">
    <source>
        <dbReference type="Proteomes" id="UP000056905"/>
    </source>
</evidence>
<dbReference type="InterPro" id="IPR036942">
    <property type="entry name" value="Beta-barrel_TonB_sf"/>
</dbReference>
<evidence type="ECO:0000256" key="5">
    <source>
        <dbReference type="ARBA" id="ARBA00022692"/>
    </source>
</evidence>
<keyword evidence="9 11" id="KW-0472">Membrane</keyword>
<keyword evidence="16" id="KW-1185">Reference proteome</keyword>
<evidence type="ECO:0000256" key="11">
    <source>
        <dbReference type="RuleBase" id="RU003357"/>
    </source>
</evidence>
<dbReference type="OrthoDB" id="9760333at2"/>
<dbReference type="AlphaFoldDB" id="A0A0N7JHZ8"/>
<evidence type="ECO:0000256" key="7">
    <source>
        <dbReference type="ARBA" id="ARBA00023065"/>
    </source>
</evidence>
<feature type="domain" description="TonB-dependent receptor-like beta-barrel" evidence="13">
    <location>
        <begin position="374"/>
        <end position="765"/>
    </location>
</feature>
<dbReference type="EMBL" id="CP013002">
    <property type="protein sequence ID" value="ALL14794.1"/>
    <property type="molecule type" value="Genomic_DNA"/>
</dbReference>
<evidence type="ECO:0000256" key="6">
    <source>
        <dbReference type="ARBA" id="ARBA00023004"/>
    </source>
</evidence>
<dbReference type="Gene3D" id="3.55.50.30">
    <property type="match status" value="1"/>
</dbReference>
<evidence type="ECO:0000256" key="8">
    <source>
        <dbReference type="ARBA" id="ARBA00023077"/>
    </source>
</evidence>
<dbReference type="PANTHER" id="PTHR32552:SF81">
    <property type="entry name" value="TONB-DEPENDENT OUTER MEMBRANE RECEPTOR"/>
    <property type="match status" value="1"/>
</dbReference>
<evidence type="ECO:0000256" key="10">
    <source>
        <dbReference type="ARBA" id="ARBA00023237"/>
    </source>
</evidence>
<keyword evidence="7" id="KW-0406">Ion transport</keyword>
<dbReference type="GO" id="GO:0006826">
    <property type="term" value="P:iron ion transport"/>
    <property type="evidence" value="ECO:0007669"/>
    <property type="project" value="UniProtKB-KW"/>
</dbReference>
<evidence type="ECO:0000256" key="4">
    <source>
        <dbReference type="ARBA" id="ARBA00022496"/>
    </source>
</evidence>
<keyword evidence="12" id="KW-0732">Signal</keyword>
<dbReference type="RefSeq" id="WP_062150093.1">
    <property type="nucleotide sequence ID" value="NZ_CP013002.1"/>
</dbReference>
<dbReference type="SUPFAM" id="SSF56935">
    <property type="entry name" value="Porins"/>
    <property type="match status" value="1"/>
</dbReference>
<dbReference type="InterPro" id="IPR039426">
    <property type="entry name" value="TonB-dep_rcpt-like"/>
</dbReference>
<protein>
    <submittedName>
        <fullName evidence="15">TonB-dependent receptor</fullName>
    </submittedName>
</protein>
<name>A0A0N7JHZ8_9CAUL</name>
<evidence type="ECO:0000259" key="13">
    <source>
        <dbReference type="Pfam" id="PF00593"/>
    </source>
</evidence>
<keyword evidence="2" id="KW-0813">Transport</keyword>
<gene>
    <name evidence="15" type="ORF">AQ619_16290</name>
</gene>
<keyword evidence="10" id="KW-0998">Cell outer membrane</keyword>
<comment type="similarity">
    <text evidence="11">Belongs to the TonB-dependent receptor family.</text>
</comment>